<reference evidence="2" key="1">
    <citation type="journal article" date="2023" name="G3 (Bethesda)">
        <title>A reference genome for the long-term kleptoplast-retaining sea slug Elysia crispata morphotype clarki.</title>
        <authorList>
            <person name="Eastman K.E."/>
            <person name="Pendleton A.L."/>
            <person name="Shaikh M.A."/>
            <person name="Suttiyut T."/>
            <person name="Ogas R."/>
            <person name="Tomko P."/>
            <person name="Gavelis G."/>
            <person name="Widhalm J.R."/>
            <person name="Wisecaver J.H."/>
        </authorList>
    </citation>
    <scope>NUCLEOTIDE SEQUENCE</scope>
    <source>
        <strain evidence="2">ECLA1</strain>
    </source>
</reference>
<protein>
    <submittedName>
        <fullName evidence="2">Uncharacterized protein</fullName>
    </submittedName>
</protein>
<name>A0AAE1DQ33_9GAST</name>
<proteinExistence type="predicted"/>
<evidence type="ECO:0000256" key="1">
    <source>
        <dbReference type="SAM" id="MobiDB-lite"/>
    </source>
</evidence>
<sequence>MTWNEVTEQTIVNCFSHAGFKPLAQETSAEESTATQHEDKEDTGVMNLFDRLKDLVPGEVSAETYDRVDTDLPTCEETIIASLADNVQQKREEEEDEEETDKDDDYDKGVLVEMVSAQRARFALDFLRRYGEQQGAVLRT</sequence>
<evidence type="ECO:0000313" key="2">
    <source>
        <dbReference type="EMBL" id="KAK3778532.1"/>
    </source>
</evidence>
<keyword evidence="3" id="KW-1185">Reference proteome</keyword>
<feature type="region of interest" description="Disordered" evidence="1">
    <location>
        <begin position="81"/>
        <end position="108"/>
    </location>
</feature>
<comment type="caution">
    <text evidence="2">The sequence shown here is derived from an EMBL/GenBank/DDBJ whole genome shotgun (WGS) entry which is preliminary data.</text>
</comment>
<dbReference type="AlphaFoldDB" id="A0AAE1DQ33"/>
<dbReference type="EMBL" id="JAWDGP010002930">
    <property type="protein sequence ID" value="KAK3778532.1"/>
    <property type="molecule type" value="Genomic_DNA"/>
</dbReference>
<feature type="compositionally biased region" description="Acidic residues" evidence="1">
    <location>
        <begin position="93"/>
        <end position="104"/>
    </location>
</feature>
<accession>A0AAE1DQ33</accession>
<organism evidence="2 3">
    <name type="scientific">Elysia crispata</name>
    <name type="common">lettuce slug</name>
    <dbReference type="NCBI Taxonomy" id="231223"/>
    <lineage>
        <taxon>Eukaryota</taxon>
        <taxon>Metazoa</taxon>
        <taxon>Spiralia</taxon>
        <taxon>Lophotrochozoa</taxon>
        <taxon>Mollusca</taxon>
        <taxon>Gastropoda</taxon>
        <taxon>Heterobranchia</taxon>
        <taxon>Euthyneura</taxon>
        <taxon>Panpulmonata</taxon>
        <taxon>Sacoglossa</taxon>
        <taxon>Placobranchoidea</taxon>
        <taxon>Plakobranchidae</taxon>
        <taxon>Elysia</taxon>
    </lineage>
</organism>
<gene>
    <name evidence="2" type="ORF">RRG08_067036</name>
</gene>
<evidence type="ECO:0000313" key="3">
    <source>
        <dbReference type="Proteomes" id="UP001283361"/>
    </source>
</evidence>
<dbReference type="Proteomes" id="UP001283361">
    <property type="component" value="Unassembled WGS sequence"/>
</dbReference>